<dbReference type="InParanoid" id="C5KUY8"/>
<proteinExistence type="predicted"/>
<keyword evidence="4" id="KW-1185">Reference proteome</keyword>
<evidence type="ECO:0000259" key="2">
    <source>
        <dbReference type="PROSITE" id="PS50858"/>
    </source>
</evidence>
<dbReference type="RefSeq" id="XP_002779908.1">
    <property type="nucleotide sequence ID" value="XM_002779862.1"/>
</dbReference>
<dbReference type="Proteomes" id="UP000007800">
    <property type="component" value="Unassembled WGS sequence"/>
</dbReference>
<feature type="non-terminal residue" evidence="3">
    <location>
        <position position="1"/>
    </location>
</feature>
<dbReference type="Gene3D" id="1.10.3970.10">
    <property type="entry name" value="BSD domain"/>
    <property type="match status" value="1"/>
</dbReference>
<organism evidence="4">
    <name type="scientific">Perkinsus marinus (strain ATCC 50983 / TXsc)</name>
    <dbReference type="NCBI Taxonomy" id="423536"/>
    <lineage>
        <taxon>Eukaryota</taxon>
        <taxon>Sar</taxon>
        <taxon>Alveolata</taxon>
        <taxon>Perkinsozoa</taxon>
        <taxon>Perkinsea</taxon>
        <taxon>Perkinsida</taxon>
        <taxon>Perkinsidae</taxon>
        <taxon>Perkinsus</taxon>
    </lineage>
</organism>
<name>C5KUY8_PERM5</name>
<feature type="non-terminal residue" evidence="3">
    <location>
        <position position="76"/>
    </location>
</feature>
<protein>
    <recommendedName>
        <fullName evidence="2">BSD domain-containing protein</fullName>
    </recommendedName>
</protein>
<sequence>VEMIKQVPSVNRVRYRLVPSRIKEDDFWQRYFYAILLIYREETSWDDWNHIDSSAPRKDLNPGPRSDDHAETDRHP</sequence>
<dbReference type="AlphaFoldDB" id="C5KUY8"/>
<dbReference type="InterPro" id="IPR035925">
    <property type="entry name" value="BSD_dom_sf"/>
</dbReference>
<gene>
    <name evidence="3" type="ORF">Pmar_PMAR002306</name>
</gene>
<dbReference type="OrthoDB" id="47923at2759"/>
<evidence type="ECO:0000313" key="3">
    <source>
        <dbReference type="EMBL" id="EER11703.1"/>
    </source>
</evidence>
<feature type="region of interest" description="Disordered" evidence="1">
    <location>
        <begin position="53"/>
        <end position="76"/>
    </location>
</feature>
<accession>C5KUY8</accession>
<reference evidence="3 4" key="1">
    <citation type="submission" date="2008-07" db="EMBL/GenBank/DDBJ databases">
        <authorList>
            <person name="El-Sayed N."/>
            <person name="Caler E."/>
            <person name="Inman J."/>
            <person name="Amedeo P."/>
            <person name="Hass B."/>
            <person name="Wortman J."/>
        </authorList>
    </citation>
    <scope>NUCLEOTIDE SEQUENCE [LARGE SCALE GENOMIC DNA]</scope>
    <source>
        <strain evidence="4">ATCC 50983 / TXsc</strain>
    </source>
</reference>
<dbReference type="EMBL" id="GG676384">
    <property type="protein sequence ID" value="EER11703.1"/>
    <property type="molecule type" value="Genomic_DNA"/>
</dbReference>
<dbReference type="InterPro" id="IPR005607">
    <property type="entry name" value="BSD_dom"/>
</dbReference>
<dbReference type="Pfam" id="PF03909">
    <property type="entry name" value="BSD"/>
    <property type="match status" value="1"/>
</dbReference>
<evidence type="ECO:0000256" key="1">
    <source>
        <dbReference type="SAM" id="MobiDB-lite"/>
    </source>
</evidence>
<dbReference type="SUPFAM" id="SSF140383">
    <property type="entry name" value="BSD domain-like"/>
    <property type="match status" value="1"/>
</dbReference>
<feature type="domain" description="BSD" evidence="2">
    <location>
        <begin position="1"/>
        <end position="39"/>
    </location>
</feature>
<evidence type="ECO:0000313" key="4">
    <source>
        <dbReference type="Proteomes" id="UP000007800"/>
    </source>
</evidence>
<dbReference type="PROSITE" id="PS50858">
    <property type="entry name" value="BSD"/>
    <property type="match status" value="1"/>
</dbReference>
<dbReference type="GeneID" id="9047127"/>